<dbReference type="HOGENOM" id="CLU_096306_1_0_1"/>
<dbReference type="EMBL" id="KN822145">
    <property type="protein sequence ID" value="KIM54870.1"/>
    <property type="molecule type" value="Genomic_DNA"/>
</dbReference>
<evidence type="ECO:0000313" key="2">
    <source>
        <dbReference type="Proteomes" id="UP000053989"/>
    </source>
</evidence>
<keyword evidence="2" id="KW-1185">Reference proteome</keyword>
<organism evidence="1 2">
    <name type="scientific">Scleroderma citrinum Foug A</name>
    <dbReference type="NCBI Taxonomy" id="1036808"/>
    <lineage>
        <taxon>Eukaryota</taxon>
        <taxon>Fungi</taxon>
        <taxon>Dikarya</taxon>
        <taxon>Basidiomycota</taxon>
        <taxon>Agaricomycotina</taxon>
        <taxon>Agaricomycetes</taxon>
        <taxon>Agaricomycetidae</taxon>
        <taxon>Boletales</taxon>
        <taxon>Sclerodermatineae</taxon>
        <taxon>Sclerodermataceae</taxon>
        <taxon>Scleroderma</taxon>
    </lineage>
</organism>
<accession>A0A0C3D210</accession>
<sequence length="178" mass="20193">MMMLELEDKVEMFDGQAAHGQCFLHVGNLVGKTMVKAFDLSKKSAEGDKLEDNELEALTEGLEAKNWQTIAENDGDFFDDDDTDSWVNELLLLTPKECADLEGQVRPVRIALAKIQKLAFKIIHSTTIILPVWDAVCVDQDLKPRRMPRDVSTRWNSVFDMTDFAVSYHQVLEAMTDK</sequence>
<proteinExistence type="predicted"/>
<dbReference type="InParanoid" id="A0A0C3D210"/>
<dbReference type="STRING" id="1036808.A0A0C3D210"/>
<evidence type="ECO:0000313" key="1">
    <source>
        <dbReference type="EMBL" id="KIM54870.1"/>
    </source>
</evidence>
<dbReference type="AlphaFoldDB" id="A0A0C3D210"/>
<name>A0A0C3D210_9AGAM</name>
<dbReference type="OrthoDB" id="2662702at2759"/>
<reference evidence="1 2" key="1">
    <citation type="submission" date="2014-04" db="EMBL/GenBank/DDBJ databases">
        <authorList>
            <consortium name="DOE Joint Genome Institute"/>
            <person name="Kuo A."/>
            <person name="Kohler A."/>
            <person name="Nagy L.G."/>
            <person name="Floudas D."/>
            <person name="Copeland A."/>
            <person name="Barry K.W."/>
            <person name="Cichocki N."/>
            <person name="Veneault-Fourrey C."/>
            <person name="LaButti K."/>
            <person name="Lindquist E.A."/>
            <person name="Lipzen A."/>
            <person name="Lundell T."/>
            <person name="Morin E."/>
            <person name="Murat C."/>
            <person name="Sun H."/>
            <person name="Tunlid A."/>
            <person name="Henrissat B."/>
            <person name="Grigoriev I.V."/>
            <person name="Hibbett D.S."/>
            <person name="Martin F."/>
            <person name="Nordberg H.P."/>
            <person name="Cantor M.N."/>
            <person name="Hua S.X."/>
        </authorList>
    </citation>
    <scope>NUCLEOTIDE SEQUENCE [LARGE SCALE GENOMIC DNA]</scope>
    <source>
        <strain evidence="1 2">Foug A</strain>
    </source>
</reference>
<gene>
    <name evidence="1" type="ORF">SCLCIDRAFT_30762</name>
</gene>
<reference evidence="2" key="2">
    <citation type="submission" date="2015-01" db="EMBL/GenBank/DDBJ databases">
        <title>Evolutionary Origins and Diversification of the Mycorrhizal Mutualists.</title>
        <authorList>
            <consortium name="DOE Joint Genome Institute"/>
            <consortium name="Mycorrhizal Genomics Consortium"/>
            <person name="Kohler A."/>
            <person name="Kuo A."/>
            <person name="Nagy L.G."/>
            <person name="Floudas D."/>
            <person name="Copeland A."/>
            <person name="Barry K.W."/>
            <person name="Cichocki N."/>
            <person name="Veneault-Fourrey C."/>
            <person name="LaButti K."/>
            <person name="Lindquist E.A."/>
            <person name="Lipzen A."/>
            <person name="Lundell T."/>
            <person name="Morin E."/>
            <person name="Murat C."/>
            <person name="Riley R."/>
            <person name="Ohm R."/>
            <person name="Sun H."/>
            <person name="Tunlid A."/>
            <person name="Henrissat B."/>
            <person name="Grigoriev I.V."/>
            <person name="Hibbett D.S."/>
            <person name="Martin F."/>
        </authorList>
    </citation>
    <scope>NUCLEOTIDE SEQUENCE [LARGE SCALE GENOMIC DNA]</scope>
    <source>
        <strain evidence="2">Foug A</strain>
    </source>
</reference>
<dbReference type="Proteomes" id="UP000053989">
    <property type="component" value="Unassembled WGS sequence"/>
</dbReference>
<protein>
    <submittedName>
        <fullName evidence="1">Uncharacterized protein</fullName>
    </submittedName>
</protein>